<keyword evidence="5" id="KW-1185">Reference proteome</keyword>
<dbReference type="SUPFAM" id="SSF53218">
    <property type="entry name" value="Molybdenum cofactor biosynthesis proteins"/>
    <property type="match status" value="1"/>
</dbReference>
<keyword evidence="2" id="KW-0501">Molybdenum cofactor biosynthesis</keyword>
<evidence type="ECO:0000259" key="3">
    <source>
        <dbReference type="SMART" id="SM00852"/>
    </source>
</evidence>
<accession>A0A849A8A7</accession>
<dbReference type="PANTHER" id="PTHR43764">
    <property type="entry name" value="MOLYBDENUM COFACTOR BIOSYNTHESIS"/>
    <property type="match status" value="1"/>
</dbReference>
<proteinExistence type="predicted"/>
<evidence type="ECO:0000313" key="5">
    <source>
        <dbReference type="Proteomes" id="UP000562984"/>
    </source>
</evidence>
<gene>
    <name evidence="4" type="ORF">HKD39_06210</name>
</gene>
<comment type="caution">
    <text evidence="4">The sequence shown here is derived from an EMBL/GenBank/DDBJ whole genome shotgun (WGS) entry which is preliminary data.</text>
</comment>
<dbReference type="InterPro" id="IPR051920">
    <property type="entry name" value="MPT_Adenylyltrnsfr/MoaC-Rel"/>
</dbReference>
<feature type="domain" description="MoaB/Mog" evidence="3">
    <location>
        <begin position="13"/>
        <end position="157"/>
    </location>
</feature>
<evidence type="ECO:0000256" key="1">
    <source>
        <dbReference type="ARBA" id="ARBA00005046"/>
    </source>
</evidence>
<dbReference type="EMBL" id="JABEND010000003">
    <property type="protein sequence ID" value="NNG35311.1"/>
    <property type="molecule type" value="Genomic_DNA"/>
</dbReference>
<dbReference type="SMART" id="SM00852">
    <property type="entry name" value="MoCF_biosynth"/>
    <property type="match status" value="1"/>
</dbReference>
<dbReference type="Pfam" id="PF00994">
    <property type="entry name" value="MoCF_biosynth"/>
    <property type="match status" value="1"/>
</dbReference>
<dbReference type="GO" id="GO:0006777">
    <property type="term" value="P:Mo-molybdopterin cofactor biosynthetic process"/>
    <property type="evidence" value="ECO:0007669"/>
    <property type="project" value="UniProtKB-KW"/>
</dbReference>
<dbReference type="RefSeq" id="WP_171199024.1">
    <property type="nucleotide sequence ID" value="NZ_JABEND010000003.1"/>
</dbReference>
<dbReference type="InterPro" id="IPR036425">
    <property type="entry name" value="MoaB/Mog-like_dom_sf"/>
</dbReference>
<organism evidence="4 5">
    <name type="scientific">Nakamurella aerolata</name>
    <dbReference type="NCBI Taxonomy" id="1656892"/>
    <lineage>
        <taxon>Bacteria</taxon>
        <taxon>Bacillati</taxon>
        <taxon>Actinomycetota</taxon>
        <taxon>Actinomycetes</taxon>
        <taxon>Nakamurellales</taxon>
        <taxon>Nakamurellaceae</taxon>
        <taxon>Nakamurella</taxon>
    </lineage>
</organism>
<dbReference type="Gene3D" id="3.40.980.10">
    <property type="entry name" value="MoaB/Mog-like domain"/>
    <property type="match status" value="1"/>
</dbReference>
<sequence>MTNPATSPAGRALIVSISDDLVHGQDDGGAAALVTELLTEAGFVVDGALAVPSEAVDIRSALNTGVIGGVDLLVTVGGTGVTPRDVTPDVTDEVIDRKLPGITEAVRWSGMTAGVVDAVVSRGVVGVSGSTLIANIAGSRAAIRDGLATLIPLARYVIEELSDPAVE</sequence>
<reference evidence="4 5" key="1">
    <citation type="submission" date="2020-05" db="EMBL/GenBank/DDBJ databases">
        <title>Nakamurella sp. DB0629 isolated from air conditioner.</title>
        <authorList>
            <person name="Kim D.H."/>
            <person name="Kim D.-U."/>
        </authorList>
    </citation>
    <scope>NUCLEOTIDE SEQUENCE [LARGE SCALE GENOMIC DNA]</scope>
    <source>
        <strain evidence="4 5">DB0629</strain>
    </source>
</reference>
<comment type="pathway">
    <text evidence="1">Cofactor biosynthesis; molybdopterin biosynthesis.</text>
</comment>
<evidence type="ECO:0000256" key="2">
    <source>
        <dbReference type="ARBA" id="ARBA00023150"/>
    </source>
</evidence>
<dbReference type="Proteomes" id="UP000562984">
    <property type="component" value="Unassembled WGS sequence"/>
</dbReference>
<protein>
    <submittedName>
        <fullName evidence="4">Molybdenum cofactor biosynthesis protein</fullName>
    </submittedName>
</protein>
<name>A0A849A8A7_9ACTN</name>
<dbReference type="InterPro" id="IPR001453">
    <property type="entry name" value="MoaB/Mog_dom"/>
</dbReference>
<evidence type="ECO:0000313" key="4">
    <source>
        <dbReference type="EMBL" id="NNG35311.1"/>
    </source>
</evidence>
<dbReference type="NCBIfam" id="TIGR00177">
    <property type="entry name" value="molyb_syn"/>
    <property type="match status" value="1"/>
</dbReference>
<dbReference type="PANTHER" id="PTHR43764:SF1">
    <property type="entry name" value="MOLYBDOPTERIN MOLYBDOTRANSFERASE"/>
    <property type="match status" value="1"/>
</dbReference>
<dbReference type="AlphaFoldDB" id="A0A849A8A7"/>